<dbReference type="Proteomes" id="UP000245754">
    <property type="component" value="Unassembled WGS sequence"/>
</dbReference>
<reference evidence="2 3" key="1">
    <citation type="submission" date="2018-05" db="EMBL/GenBank/DDBJ databases">
        <title>Genomic Encyclopedia of Type Strains, Phase IV (KMG-V): Genome sequencing to study the core and pangenomes of soil and plant-associated prokaryotes.</title>
        <authorList>
            <person name="Whitman W."/>
        </authorList>
    </citation>
    <scope>NUCLEOTIDE SEQUENCE [LARGE SCALE GENOMIC DNA]</scope>
    <source>
        <strain evidence="2 3">SLV-132</strain>
    </source>
</reference>
<sequence>MKTRLALAATACLVAAACSTTTPPPPASTRQMSTYDMSTEYTVEYVADGFMLTMNYRYPDFVLRRSTAEAQCRTVATNIANNLAERRQRPIVMPEAQQIRTVTERKWTGAVATCAAVAHVVWQK</sequence>
<feature type="chain" id="PRO_5016284670" description="Lipoprotein" evidence="1">
    <location>
        <begin position="28"/>
        <end position="124"/>
    </location>
</feature>
<evidence type="ECO:0000313" key="2">
    <source>
        <dbReference type="EMBL" id="PWK36681.1"/>
    </source>
</evidence>
<dbReference type="AlphaFoldDB" id="A0A316EWF5"/>
<dbReference type="PROSITE" id="PS51257">
    <property type="entry name" value="PROKAR_LIPOPROTEIN"/>
    <property type="match status" value="1"/>
</dbReference>
<accession>A0A316EWF5</accession>
<comment type="caution">
    <text evidence="2">The sequence shown here is derived from an EMBL/GenBank/DDBJ whole genome shotgun (WGS) entry which is preliminary data.</text>
</comment>
<gene>
    <name evidence="2" type="ORF">C7419_101542</name>
</gene>
<proteinExistence type="predicted"/>
<evidence type="ECO:0008006" key="4">
    <source>
        <dbReference type="Google" id="ProtNLM"/>
    </source>
</evidence>
<keyword evidence="1" id="KW-0732">Signal</keyword>
<dbReference type="RefSeq" id="WP_109580483.1">
    <property type="nucleotide sequence ID" value="NZ_CAJPUX010000003.1"/>
</dbReference>
<evidence type="ECO:0000313" key="3">
    <source>
        <dbReference type="Proteomes" id="UP000245754"/>
    </source>
</evidence>
<name>A0A316EWF5_9BURK</name>
<evidence type="ECO:0000256" key="1">
    <source>
        <dbReference type="SAM" id="SignalP"/>
    </source>
</evidence>
<protein>
    <recommendedName>
        <fullName evidence="4">Lipoprotein</fullName>
    </recommendedName>
</protein>
<dbReference type="GeneID" id="98342170"/>
<feature type="signal peptide" evidence="1">
    <location>
        <begin position="1"/>
        <end position="27"/>
    </location>
</feature>
<dbReference type="EMBL" id="QGGT01000001">
    <property type="protein sequence ID" value="PWK36681.1"/>
    <property type="molecule type" value="Genomic_DNA"/>
</dbReference>
<keyword evidence="3" id="KW-1185">Reference proteome</keyword>
<organism evidence="2 3">
    <name type="scientific">Cupriavidus plantarum</name>
    <dbReference type="NCBI Taxonomy" id="942865"/>
    <lineage>
        <taxon>Bacteria</taxon>
        <taxon>Pseudomonadati</taxon>
        <taxon>Pseudomonadota</taxon>
        <taxon>Betaproteobacteria</taxon>
        <taxon>Burkholderiales</taxon>
        <taxon>Burkholderiaceae</taxon>
        <taxon>Cupriavidus</taxon>
    </lineage>
</organism>